<reference evidence="4 5" key="1">
    <citation type="journal article" date="2020" name="Int. J. Syst. Evol. Microbiol.">
        <title>Description of Erysipelothrix piscisicarius sp. nov., an emergent fish pathogen, and assessment of virulence using a tiger barb (Puntigrus tetrazona) infection model.</title>
        <authorList>
            <person name="Pomaranski E.K."/>
            <person name="Griffin M.J."/>
            <person name="Camus A.C."/>
            <person name="Armwood A.R."/>
            <person name="Shelley J."/>
            <person name="Waldbieser G.C."/>
            <person name="LaFrentz B.R."/>
            <person name="Garcia J.C."/>
            <person name="Yanong R."/>
            <person name="Soto E."/>
        </authorList>
    </citation>
    <scope>NUCLEOTIDE SEQUENCE [LARGE SCALE GENOMIC DNA]</scope>
    <source>
        <strain evidence="4 5">15TAL0474</strain>
    </source>
</reference>
<feature type="domain" description="PpiC" evidence="3">
    <location>
        <begin position="164"/>
        <end position="264"/>
    </location>
</feature>
<accession>A0A3Q8S328</accession>
<dbReference type="PANTHER" id="PTHR47245:SF2">
    <property type="entry name" value="PEPTIDYL-PROLYL CIS-TRANS ISOMERASE HP_0175-RELATED"/>
    <property type="match status" value="1"/>
</dbReference>
<feature type="transmembrane region" description="Helical" evidence="2">
    <location>
        <begin position="7"/>
        <end position="25"/>
    </location>
</feature>
<dbReference type="Gene3D" id="3.10.50.40">
    <property type="match status" value="1"/>
</dbReference>
<dbReference type="PROSITE" id="PS50198">
    <property type="entry name" value="PPIC_PPIASE_2"/>
    <property type="match status" value="1"/>
</dbReference>
<dbReference type="AlphaFoldDB" id="A0A3Q8S328"/>
<dbReference type="InterPro" id="IPR000297">
    <property type="entry name" value="PPIase_PpiC"/>
</dbReference>
<dbReference type="Proteomes" id="UP000278804">
    <property type="component" value="Chromosome"/>
</dbReference>
<dbReference type="PROSITE" id="PS01096">
    <property type="entry name" value="PPIC_PPIASE_1"/>
    <property type="match status" value="1"/>
</dbReference>
<sequence>MIDNLKKYWFVVVIGLVLIVGIGYFTKEQMNAVLSGKKVDGKDVIYEVAGSDYTADAYYNELLESKGTAEIYKLFERAVLDSMETTEDIVKKSKEEAETVKTNVSAQNGAAGLEQLDKALVSLGYKGVDEMNKFYENSNKLDVILGDYLEANYDQYVKAFIEENQPRVVSHILVKMDDSKNPTAEETAKMEKIDAALKEGKSFSDVAMEFSDDGTAQNGGLLGYMDKTSSLVPEFIEGATSIKKGETTGWVTSQYGRHRITVQQDSFEEIKYDKDFLKAISTNNPKIQYQAIWEKAEGLDIKFADDSVKADLMAFMGLGGNQ</sequence>
<evidence type="ECO:0000256" key="1">
    <source>
        <dbReference type="PROSITE-ProRule" id="PRU00278"/>
    </source>
</evidence>
<dbReference type="PANTHER" id="PTHR47245">
    <property type="entry name" value="PEPTIDYLPROLYL ISOMERASE"/>
    <property type="match status" value="1"/>
</dbReference>
<keyword evidence="1" id="KW-0697">Rotamase</keyword>
<keyword evidence="5" id="KW-1185">Reference proteome</keyword>
<keyword evidence="2" id="KW-1133">Transmembrane helix</keyword>
<organism evidence="4 5">
    <name type="scientific">Erysipelothrix piscisicarius</name>
    <dbReference type="NCBI Taxonomy" id="2485784"/>
    <lineage>
        <taxon>Bacteria</taxon>
        <taxon>Bacillati</taxon>
        <taxon>Bacillota</taxon>
        <taxon>Erysipelotrichia</taxon>
        <taxon>Erysipelotrichales</taxon>
        <taxon>Erysipelotrichaceae</taxon>
        <taxon>Erysipelothrix</taxon>
    </lineage>
</organism>
<name>A0A3Q8S328_9FIRM</name>
<dbReference type="InterPro" id="IPR046357">
    <property type="entry name" value="PPIase_dom_sf"/>
</dbReference>
<evidence type="ECO:0000256" key="2">
    <source>
        <dbReference type="SAM" id="Phobius"/>
    </source>
</evidence>
<dbReference type="InterPro" id="IPR050245">
    <property type="entry name" value="PrsA_foldase"/>
</dbReference>
<keyword evidence="2" id="KW-0472">Membrane</keyword>
<dbReference type="SUPFAM" id="SSF54534">
    <property type="entry name" value="FKBP-like"/>
    <property type="match status" value="1"/>
</dbReference>
<dbReference type="EMBL" id="CP034234">
    <property type="protein sequence ID" value="AZK44564.1"/>
    <property type="molecule type" value="Genomic_DNA"/>
</dbReference>
<proteinExistence type="predicted"/>
<dbReference type="InterPro" id="IPR023058">
    <property type="entry name" value="PPIase_PpiC_CS"/>
</dbReference>
<dbReference type="GO" id="GO:0003755">
    <property type="term" value="F:peptidyl-prolyl cis-trans isomerase activity"/>
    <property type="evidence" value="ECO:0007669"/>
    <property type="project" value="UniProtKB-KW"/>
</dbReference>
<dbReference type="KEGG" id="eri:EEI45_07330"/>
<dbReference type="Pfam" id="PF13616">
    <property type="entry name" value="Rotamase_3"/>
    <property type="match status" value="1"/>
</dbReference>
<evidence type="ECO:0000313" key="4">
    <source>
        <dbReference type="EMBL" id="AZK44564.1"/>
    </source>
</evidence>
<evidence type="ECO:0000313" key="5">
    <source>
        <dbReference type="Proteomes" id="UP000278804"/>
    </source>
</evidence>
<keyword evidence="2" id="KW-0812">Transmembrane</keyword>
<protein>
    <submittedName>
        <fullName evidence="4">Peptidylprolyl isomerase</fullName>
    </submittedName>
</protein>
<gene>
    <name evidence="4" type="ORF">EEI45_07330</name>
</gene>
<dbReference type="RefSeq" id="WP_125164726.1">
    <property type="nucleotide sequence ID" value="NZ_CP034234.1"/>
</dbReference>
<keyword evidence="1 4" id="KW-0413">Isomerase</keyword>
<evidence type="ECO:0000259" key="3">
    <source>
        <dbReference type="PROSITE" id="PS50198"/>
    </source>
</evidence>